<keyword evidence="5 6" id="KW-0472">Membrane</keyword>
<evidence type="ECO:0000256" key="6">
    <source>
        <dbReference type="SAM" id="Phobius"/>
    </source>
</evidence>
<comment type="subcellular location">
    <subcellularLocation>
        <location evidence="1">Membrane</location>
        <topology evidence="1">Multi-pass membrane protein</topology>
    </subcellularLocation>
</comment>
<organism evidence="7 8">
    <name type="scientific">Suillus plorans</name>
    <dbReference type="NCBI Taxonomy" id="116603"/>
    <lineage>
        <taxon>Eukaryota</taxon>
        <taxon>Fungi</taxon>
        <taxon>Dikarya</taxon>
        <taxon>Basidiomycota</taxon>
        <taxon>Agaricomycotina</taxon>
        <taxon>Agaricomycetes</taxon>
        <taxon>Agaricomycetidae</taxon>
        <taxon>Boletales</taxon>
        <taxon>Suillineae</taxon>
        <taxon>Suillaceae</taxon>
        <taxon>Suillus</taxon>
    </lineage>
</organism>
<gene>
    <name evidence="7" type="ORF">HD556DRAFT_1416625</name>
</gene>
<evidence type="ECO:0000256" key="5">
    <source>
        <dbReference type="ARBA" id="ARBA00023136"/>
    </source>
</evidence>
<dbReference type="RefSeq" id="XP_041153744.1">
    <property type="nucleotide sequence ID" value="XM_041304349.1"/>
</dbReference>
<reference evidence="7" key="1">
    <citation type="journal article" date="2020" name="New Phytol.">
        <title>Comparative genomics reveals dynamic genome evolution in host specialist ectomycorrhizal fungi.</title>
        <authorList>
            <person name="Lofgren L.A."/>
            <person name="Nguyen N.H."/>
            <person name="Vilgalys R."/>
            <person name="Ruytinx J."/>
            <person name="Liao H.L."/>
            <person name="Branco S."/>
            <person name="Kuo A."/>
            <person name="LaButti K."/>
            <person name="Lipzen A."/>
            <person name="Andreopoulos W."/>
            <person name="Pangilinan J."/>
            <person name="Riley R."/>
            <person name="Hundley H."/>
            <person name="Na H."/>
            <person name="Barry K."/>
            <person name="Grigoriev I.V."/>
            <person name="Stajich J.E."/>
            <person name="Kennedy P.G."/>
        </authorList>
    </citation>
    <scope>NUCLEOTIDE SEQUENCE</scope>
    <source>
        <strain evidence="7">S12</strain>
    </source>
</reference>
<dbReference type="Pfam" id="PF06140">
    <property type="entry name" value="Ifi-6-16"/>
    <property type="match status" value="1"/>
</dbReference>
<sequence>MRLVSNDRGFPVLPFMPPIIIMSDWSKLPDIFFPKVSLTEVKQQTNQVVSQKDIDLKNVDWSKIWADILNALGQAGRLLVNLWNTILSSVLLTLIEVNDWSIVHPYVAAGVLILLSAVTNIGVFLALLQLTGTIAVFLCLLPVQLVIWCLGFRSEGVAQGSFASAYQSSHYGGTVPRGSSFAHLQSTGATMLPVPLTLVSLLSYVGVAIVLGREWGWWL</sequence>
<comment type="caution">
    <text evidence="7">The sequence shown here is derived from an EMBL/GenBank/DDBJ whole genome shotgun (WGS) entry which is preliminary data.</text>
</comment>
<dbReference type="OrthoDB" id="440424at2759"/>
<evidence type="ECO:0000256" key="4">
    <source>
        <dbReference type="ARBA" id="ARBA00022989"/>
    </source>
</evidence>
<feature type="transmembrane region" description="Helical" evidence="6">
    <location>
        <begin position="107"/>
        <end position="127"/>
    </location>
</feature>
<dbReference type="GeneID" id="64598113"/>
<dbReference type="PANTHER" id="PTHR16932">
    <property type="entry name" value="INTERFERON ALPHA-INDUCIBLE PROTEIN 27"/>
    <property type="match status" value="1"/>
</dbReference>
<keyword evidence="4 6" id="KW-1133">Transmembrane helix</keyword>
<dbReference type="Proteomes" id="UP000719766">
    <property type="component" value="Unassembled WGS sequence"/>
</dbReference>
<evidence type="ECO:0000256" key="2">
    <source>
        <dbReference type="ARBA" id="ARBA00007262"/>
    </source>
</evidence>
<evidence type="ECO:0000256" key="3">
    <source>
        <dbReference type="ARBA" id="ARBA00022692"/>
    </source>
</evidence>
<feature type="transmembrane region" description="Helical" evidence="6">
    <location>
        <begin position="192"/>
        <end position="212"/>
    </location>
</feature>
<feature type="transmembrane region" description="Helical" evidence="6">
    <location>
        <begin position="134"/>
        <end position="153"/>
    </location>
</feature>
<comment type="similarity">
    <text evidence="2">Belongs to the IFI6/IFI27 family.</text>
</comment>
<keyword evidence="3 6" id="KW-0812">Transmembrane</keyword>
<dbReference type="InterPro" id="IPR009311">
    <property type="entry name" value="IFI6/IFI27-like"/>
</dbReference>
<proteinExistence type="inferred from homology"/>
<dbReference type="AlphaFoldDB" id="A0A9P7AC84"/>
<evidence type="ECO:0000313" key="8">
    <source>
        <dbReference type="Proteomes" id="UP000719766"/>
    </source>
</evidence>
<dbReference type="GO" id="GO:0016020">
    <property type="term" value="C:membrane"/>
    <property type="evidence" value="ECO:0007669"/>
    <property type="project" value="UniProtKB-SubCell"/>
</dbReference>
<dbReference type="EMBL" id="JABBWE010000095">
    <property type="protein sequence ID" value="KAG1786283.1"/>
    <property type="molecule type" value="Genomic_DNA"/>
</dbReference>
<accession>A0A9P7AC84</accession>
<name>A0A9P7AC84_9AGAM</name>
<evidence type="ECO:0000313" key="7">
    <source>
        <dbReference type="EMBL" id="KAG1786283.1"/>
    </source>
</evidence>
<feature type="transmembrane region" description="Helical" evidence="6">
    <location>
        <begin position="78"/>
        <end position="95"/>
    </location>
</feature>
<dbReference type="PANTHER" id="PTHR16932:SF18">
    <property type="entry name" value="INTERFERON, ALPHA-INDUCIBLE PROTEIN 27-LIKE 2"/>
    <property type="match status" value="1"/>
</dbReference>
<dbReference type="InterPro" id="IPR038213">
    <property type="entry name" value="IFI6/IFI27-like_sf"/>
</dbReference>
<evidence type="ECO:0000256" key="1">
    <source>
        <dbReference type="ARBA" id="ARBA00004141"/>
    </source>
</evidence>
<protein>
    <submittedName>
        <fullName evidence="7">Uncharacterized protein</fullName>
    </submittedName>
</protein>
<dbReference type="Gene3D" id="6.10.110.10">
    <property type="match status" value="1"/>
</dbReference>
<keyword evidence="8" id="KW-1185">Reference proteome</keyword>